<keyword evidence="3" id="KW-0408">Iron</keyword>
<gene>
    <name evidence="6" type="ORF">D5R93_05430</name>
</gene>
<dbReference type="EMBL" id="CP032514">
    <property type="protein sequence ID" value="AYD90821.1"/>
    <property type="molecule type" value="Genomic_DNA"/>
</dbReference>
<dbReference type="Proteomes" id="UP000273001">
    <property type="component" value="Chromosome"/>
</dbReference>
<organism evidence="6 7">
    <name type="scientific">Actinomyces lilanjuaniae</name>
    <dbReference type="NCBI Taxonomy" id="2321394"/>
    <lineage>
        <taxon>Bacteria</taxon>
        <taxon>Bacillati</taxon>
        <taxon>Actinomycetota</taxon>
        <taxon>Actinomycetes</taxon>
        <taxon>Actinomycetales</taxon>
        <taxon>Actinomycetaceae</taxon>
        <taxon>Actinomyces</taxon>
    </lineage>
</organism>
<dbReference type="CDD" id="cd00056">
    <property type="entry name" value="ENDO3c"/>
    <property type="match status" value="1"/>
</dbReference>
<dbReference type="PIRSF" id="PIRSF001435">
    <property type="entry name" value="Nth"/>
    <property type="match status" value="1"/>
</dbReference>
<evidence type="ECO:0000313" key="7">
    <source>
        <dbReference type="Proteomes" id="UP000273001"/>
    </source>
</evidence>
<dbReference type="SUPFAM" id="SSF48150">
    <property type="entry name" value="DNA-glycosylase"/>
    <property type="match status" value="1"/>
</dbReference>
<dbReference type="InterPro" id="IPR003265">
    <property type="entry name" value="HhH-GPD_domain"/>
</dbReference>
<evidence type="ECO:0000259" key="5">
    <source>
        <dbReference type="SMART" id="SM00478"/>
    </source>
</evidence>
<accession>A0ABM6Z6P4</accession>
<dbReference type="PANTHER" id="PTHR10359:SF19">
    <property type="entry name" value="DNA REPAIR GLYCOSYLASE MJ1434-RELATED"/>
    <property type="match status" value="1"/>
</dbReference>
<evidence type="ECO:0000256" key="2">
    <source>
        <dbReference type="ARBA" id="ARBA00022723"/>
    </source>
</evidence>
<reference evidence="6 7" key="1">
    <citation type="submission" date="2018-09" db="EMBL/GenBank/DDBJ databases">
        <authorList>
            <person name="Li J."/>
        </authorList>
    </citation>
    <scope>NUCLEOTIDE SEQUENCE [LARGE SCALE GENOMIC DNA]</scope>
    <source>
        <strain evidence="6 7">2129</strain>
    </source>
</reference>
<evidence type="ECO:0000256" key="3">
    <source>
        <dbReference type="ARBA" id="ARBA00023004"/>
    </source>
</evidence>
<evidence type="ECO:0000256" key="4">
    <source>
        <dbReference type="ARBA" id="ARBA00023014"/>
    </source>
</evidence>
<evidence type="ECO:0000256" key="1">
    <source>
        <dbReference type="ARBA" id="ARBA00022485"/>
    </source>
</evidence>
<protein>
    <submittedName>
        <fullName evidence="6">Base excision DNA repair protein</fullName>
    </submittedName>
</protein>
<keyword evidence="1" id="KW-0004">4Fe-4S</keyword>
<dbReference type="Pfam" id="PF00730">
    <property type="entry name" value="HhH-GPD"/>
    <property type="match status" value="1"/>
</dbReference>
<evidence type="ECO:0000313" key="6">
    <source>
        <dbReference type="EMBL" id="AYD90821.1"/>
    </source>
</evidence>
<keyword evidence="2" id="KW-0479">Metal-binding</keyword>
<dbReference type="Gene3D" id="1.10.340.30">
    <property type="entry name" value="Hypothetical protein, domain 2"/>
    <property type="match status" value="1"/>
</dbReference>
<proteinExistence type="predicted"/>
<dbReference type="PANTHER" id="PTHR10359">
    <property type="entry name" value="A/G-SPECIFIC ADENINE GLYCOSYLASE/ENDONUCLEASE III"/>
    <property type="match status" value="1"/>
</dbReference>
<keyword evidence="7" id="KW-1185">Reference proteome</keyword>
<feature type="domain" description="HhH-GPD" evidence="5">
    <location>
        <begin position="40"/>
        <end position="198"/>
    </location>
</feature>
<dbReference type="SMART" id="SM00478">
    <property type="entry name" value="ENDO3c"/>
    <property type="match status" value="1"/>
</dbReference>
<keyword evidence="4" id="KW-0411">Iron-sulfur</keyword>
<name>A0ABM6Z6P4_9ACTO</name>
<dbReference type="InterPro" id="IPR011257">
    <property type="entry name" value="DNA_glycosylase"/>
</dbReference>
<sequence>MAGSSPLPARDILRALGAELGEAPAWPAQSPFEYVCGIVLVQNAAWTNVERALALLREATGFDPERLLCLSDTELTALIRPVGFMRAKSRALRGYAAWMLSPVGQAAWGLDDDALRSVLLALPGIGPESADVVALMVFGRRRFIFDTYGRRLLQQAGYDVGRDYETTRRALETTIGAEHLTHAELVALHGLVIKAGQRARAAGGWEVYGPRIGIGVSSS</sequence>